<dbReference type="Proteomes" id="UP000217250">
    <property type="component" value="Chromosome"/>
</dbReference>
<dbReference type="Pfam" id="PF16215">
    <property type="entry name" value="DUF4876"/>
    <property type="match status" value="1"/>
</dbReference>
<dbReference type="InterPro" id="IPR032627">
    <property type="entry name" value="DUF4876"/>
</dbReference>
<name>A0A250FMU6_9FLAO</name>
<organism evidence="3 4">
    <name type="scientific">Capnocytophaga gingivalis</name>
    <dbReference type="NCBI Taxonomy" id="1017"/>
    <lineage>
        <taxon>Bacteria</taxon>
        <taxon>Pseudomonadati</taxon>
        <taxon>Bacteroidota</taxon>
        <taxon>Flavobacteriia</taxon>
        <taxon>Flavobacteriales</taxon>
        <taxon>Flavobacteriaceae</taxon>
        <taxon>Capnocytophaga</taxon>
    </lineage>
</organism>
<dbReference type="RefSeq" id="WP_095909793.1">
    <property type="nucleotide sequence ID" value="NZ_CP022386.1"/>
</dbReference>
<dbReference type="OrthoDB" id="1409865at2"/>
<sequence length="444" mass="48682">MRKIIFALSLTALLSACRKDDDSFGSGNDNGQVSRIAYTIETTYGDKFNNLKAAGSVVKLTDTSTGQQYEATTSDEGKAILQLLPGTYNIEVSKSLTKEQNNSLFGFDNEANFAASKQGVIISSTANSLSFKMSAARMGDLVIKQIYYTGSDTKKAANYHDNFFEVYNNSSDTIYLDGIYFAKLQGVQKYIASNAGKKGYTANGQYNWAEAQGLEGLGEKANTDYVYAKTVIAFPGTGKDYPLAPGKSKIVASSARNHKEPLPGKPAVQNPELTIDLSHAHFEVYLDPSFVKDGKSLDTDNPAVTNMVILHKNGGKDFLLDTQGREAYILFRDTKENFEAYKRVPLPTVTNADSNSAKCVQIPLDKIIDGVNAQHNNANNSLPHRLPDSIDAGELKAKSAFSSEVFIRKVKEVKNGFTRYQDTNNSTNDFQLKDNEFDLSALNE</sequence>
<reference evidence="4" key="1">
    <citation type="submission" date="2017-06" db="EMBL/GenBank/DDBJ databases">
        <title>Capnocytophaga spp. assemblies.</title>
        <authorList>
            <person name="Gulvik C.A."/>
        </authorList>
    </citation>
    <scope>NUCLEOTIDE SEQUENCE [LARGE SCALE GENOMIC DNA]</scope>
    <source>
        <strain evidence="4">H1496</strain>
    </source>
</reference>
<protein>
    <recommendedName>
        <fullName evidence="1">Type IV secretion system putative lipoprotein virB7</fullName>
    </recommendedName>
</protein>
<dbReference type="PROSITE" id="PS51257">
    <property type="entry name" value="PROKAR_LIPOPROTEIN"/>
    <property type="match status" value="1"/>
</dbReference>
<evidence type="ECO:0000313" key="4">
    <source>
        <dbReference type="Proteomes" id="UP000217250"/>
    </source>
</evidence>
<evidence type="ECO:0000256" key="1">
    <source>
        <dbReference type="ARBA" id="ARBA00017922"/>
    </source>
</evidence>
<dbReference type="GeneID" id="84807743"/>
<dbReference type="AlphaFoldDB" id="A0A250FMU6"/>
<accession>A0A250FMU6</accession>
<gene>
    <name evidence="3" type="ORF">CGC50_04095</name>
</gene>
<evidence type="ECO:0000313" key="3">
    <source>
        <dbReference type="EMBL" id="ATA86414.1"/>
    </source>
</evidence>
<evidence type="ECO:0000256" key="2">
    <source>
        <dbReference type="ARBA" id="ARBA00022729"/>
    </source>
</evidence>
<dbReference type="InterPro" id="IPR012640">
    <property type="entry name" value="Membr_lipoprot_lipid_attach_CS"/>
</dbReference>
<dbReference type="EMBL" id="CP022386">
    <property type="protein sequence ID" value="ATA86414.1"/>
    <property type="molecule type" value="Genomic_DNA"/>
</dbReference>
<keyword evidence="2" id="KW-0732">Signal</keyword>
<dbReference type="Pfam" id="PF08139">
    <property type="entry name" value="LPAM_1"/>
    <property type="match status" value="1"/>
</dbReference>
<dbReference type="KEGG" id="cgh:CGC50_04095"/>
<proteinExistence type="predicted"/>